<gene>
    <name evidence="1" type="ORF">DM484_29205</name>
</gene>
<protein>
    <recommendedName>
        <fullName evidence="3">3-keto-disaccharide hydrolase domain-containing protein</fullName>
    </recommendedName>
</protein>
<reference evidence="1 2" key="1">
    <citation type="journal article" date="2018" name="Aquat. Microb. Ecol.">
        <title>Gammaproteobacterial methanotrophs dominate.</title>
        <authorList>
            <person name="Rissanen A.J."/>
            <person name="Saarenheimo J."/>
            <person name="Tiirola M."/>
            <person name="Peura S."/>
            <person name="Aalto S.L."/>
            <person name="Karvinen A."/>
            <person name="Nykanen H."/>
        </authorList>
    </citation>
    <scope>NUCLEOTIDE SEQUENCE [LARGE SCALE GENOMIC DNA]</scope>
    <source>
        <strain evidence="1">AMbin10</strain>
    </source>
</reference>
<accession>A0A2W4QGV3</accession>
<dbReference type="Gene3D" id="3.40.50.450">
    <property type="match status" value="1"/>
</dbReference>
<dbReference type="AlphaFoldDB" id="A0A2W4QGV3"/>
<evidence type="ECO:0000313" key="1">
    <source>
        <dbReference type="EMBL" id="PZN69729.1"/>
    </source>
</evidence>
<dbReference type="Proteomes" id="UP000249396">
    <property type="component" value="Unassembled WGS sequence"/>
</dbReference>
<dbReference type="SUPFAM" id="SSF52309">
    <property type="entry name" value="N-(deoxy)ribosyltransferase-like"/>
    <property type="match status" value="1"/>
</dbReference>
<sequence length="305" mass="33223">MQTLTEYLPLYGKWTKENNSIVFTSVAGEQNNGLALFGYDLEDGEIEAEINLSGYPEDNPASAMIVFRANGQRRFYAAGVGGLGNAYSLQEGDDQLPPTGLAWAGSSANIEPGRTYKVKIVLEGQKVDIYVDSIKVISYSNLPRQTGTSVGLFCSKATPKAIFSNIRVSSSKPKAFVAMQFSEPYNEVYRDAVEPLVQEIGFEPIRVDDVYGPGIIINDIINNLSEASIVLAEISEKNANVYYELGLAHAFGKPTLLMATKGTSLPFDVGAHRCIFYENTIAGRGKLQASLKHSLMSLLGRNIQS</sequence>
<name>A0A2W4QGV3_9GAMM</name>
<dbReference type="EMBL" id="QJPH01000571">
    <property type="protein sequence ID" value="PZN69729.1"/>
    <property type="molecule type" value="Genomic_DNA"/>
</dbReference>
<comment type="caution">
    <text evidence="1">The sequence shown here is derived from an EMBL/GenBank/DDBJ whole genome shotgun (WGS) entry which is preliminary data.</text>
</comment>
<proteinExistence type="predicted"/>
<organism evidence="1 2">
    <name type="scientific">Candidatus Methylumidiphilus alinenensis</name>
    <dbReference type="NCBI Taxonomy" id="2202197"/>
    <lineage>
        <taxon>Bacteria</taxon>
        <taxon>Pseudomonadati</taxon>
        <taxon>Pseudomonadota</taxon>
        <taxon>Gammaproteobacteria</taxon>
        <taxon>Methylococcales</taxon>
        <taxon>Candidatus Methylumidiphilus</taxon>
    </lineage>
</organism>
<evidence type="ECO:0000313" key="2">
    <source>
        <dbReference type="Proteomes" id="UP000249396"/>
    </source>
</evidence>
<evidence type="ECO:0008006" key="3">
    <source>
        <dbReference type="Google" id="ProtNLM"/>
    </source>
</evidence>
<dbReference type="Gene3D" id="2.60.120.560">
    <property type="entry name" value="Exo-inulinase, domain 1"/>
    <property type="match status" value="1"/>
</dbReference>